<sequence>MRKSTALPRRREEEIRESGVTQAVRYFAYHRPLCYGTYSSKNSPVKAFVFDKTGSI</sequence>
<reference evidence="2" key="1">
    <citation type="submission" date="2016-11" db="UniProtKB">
        <authorList>
            <consortium name="WormBaseParasite"/>
        </authorList>
    </citation>
    <scope>IDENTIFICATION</scope>
</reference>
<evidence type="ECO:0000313" key="1">
    <source>
        <dbReference type="Proteomes" id="UP000095283"/>
    </source>
</evidence>
<proteinExistence type="predicted"/>
<dbReference type="AlphaFoldDB" id="A0A1I7WL17"/>
<name>A0A1I7WL17_HETBA</name>
<organism evidence="1 2">
    <name type="scientific">Heterorhabditis bacteriophora</name>
    <name type="common">Entomopathogenic nematode worm</name>
    <dbReference type="NCBI Taxonomy" id="37862"/>
    <lineage>
        <taxon>Eukaryota</taxon>
        <taxon>Metazoa</taxon>
        <taxon>Ecdysozoa</taxon>
        <taxon>Nematoda</taxon>
        <taxon>Chromadorea</taxon>
        <taxon>Rhabditida</taxon>
        <taxon>Rhabditina</taxon>
        <taxon>Rhabditomorpha</taxon>
        <taxon>Strongyloidea</taxon>
        <taxon>Heterorhabditidae</taxon>
        <taxon>Heterorhabditis</taxon>
    </lineage>
</organism>
<evidence type="ECO:0000313" key="2">
    <source>
        <dbReference type="WBParaSite" id="Hba_05815"/>
    </source>
</evidence>
<protein>
    <submittedName>
        <fullName evidence="2">VWFA domain-containing protein</fullName>
    </submittedName>
</protein>
<dbReference type="WBParaSite" id="Hba_05815">
    <property type="protein sequence ID" value="Hba_05815"/>
    <property type="gene ID" value="Hba_05815"/>
</dbReference>
<dbReference type="Proteomes" id="UP000095283">
    <property type="component" value="Unplaced"/>
</dbReference>
<keyword evidence="1" id="KW-1185">Reference proteome</keyword>
<accession>A0A1I7WL17</accession>